<dbReference type="Proteomes" id="UP000216195">
    <property type="component" value="Unassembled WGS sequence"/>
</dbReference>
<gene>
    <name evidence="2" type="ORF">B8W87_06985</name>
</gene>
<evidence type="ECO:0000256" key="1">
    <source>
        <dbReference type="SAM" id="Phobius"/>
    </source>
</evidence>
<comment type="caution">
    <text evidence="2">The sequence shown here is derived from an EMBL/GenBank/DDBJ whole genome shotgun (WGS) entry which is preliminary data.</text>
</comment>
<dbReference type="EMBL" id="NCWU01000007">
    <property type="protein sequence ID" value="PAK85419.1"/>
    <property type="molecule type" value="Genomic_DNA"/>
</dbReference>
<proteinExistence type="predicted"/>
<sequence>MVQQSVRNAKGWKGMLVSILVLVVPAVVIMLAIHIFRDDSEGKYKYCTVEKAWAEYRAGGDLSGNTDYTRVGWVETRECGKLALSDSPNKDQSMDDYMASIEPGGYYKVYLKNVQLGSPGLTSVTRLEKAERPS</sequence>
<protein>
    <submittedName>
        <fullName evidence="2">Uncharacterized protein</fullName>
    </submittedName>
</protein>
<organism evidence="2 3">
    <name type="scientific">Rothia dentocariosa</name>
    <dbReference type="NCBI Taxonomy" id="2047"/>
    <lineage>
        <taxon>Bacteria</taxon>
        <taxon>Bacillati</taxon>
        <taxon>Actinomycetota</taxon>
        <taxon>Actinomycetes</taxon>
        <taxon>Micrococcales</taxon>
        <taxon>Micrococcaceae</taxon>
        <taxon>Rothia</taxon>
    </lineage>
</organism>
<dbReference type="AlphaFoldDB" id="A0AAE5KNS0"/>
<evidence type="ECO:0000313" key="3">
    <source>
        <dbReference type="Proteomes" id="UP000216195"/>
    </source>
</evidence>
<evidence type="ECO:0000313" key="2">
    <source>
        <dbReference type="EMBL" id="PAK85419.1"/>
    </source>
</evidence>
<reference evidence="2 3" key="1">
    <citation type="submission" date="2017-04" db="EMBL/GenBank/DDBJ databases">
        <title>Kefir bacterial isolates.</title>
        <authorList>
            <person name="Kim Y."/>
            <person name="Blasche S."/>
            <person name="Patil K.R."/>
        </authorList>
    </citation>
    <scope>NUCLEOTIDE SEQUENCE [LARGE SCALE GENOMIC DNA]</scope>
    <source>
        <strain evidence="2 3">OG2-1</strain>
    </source>
</reference>
<accession>A0AAE5KNS0</accession>
<feature type="transmembrane region" description="Helical" evidence="1">
    <location>
        <begin position="15"/>
        <end position="36"/>
    </location>
</feature>
<keyword evidence="1" id="KW-0472">Membrane</keyword>
<keyword evidence="1" id="KW-0812">Transmembrane</keyword>
<keyword evidence="1" id="KW-1133">Transmembrane helix</keyword>
<name>A0AAE5KNS0_9MICC</name>